<dbReference type="HOGENOM" id="CLU_1763790_0_0_2"/>
<evidence type="ECO:0000313" key="2">
    <source>
        <dbReference type="Proteomes" id="UP000000758"/>
    </source>
</evidence>
<keyword evidence="2" id="KW-1185">Reference proteome</keyword>
<dbReference type="STRING" id="414004.CENSYa_0245"/>
<sequence length="147" mass="16894">MGIVIGTDSGIARMIKHLNYVLGSDEWTKTTTDRRLLVRNMIFDEKNIIAFCINLSMNKIIRDVNSSMRGRHKRISSDATLRAYRRLLWKTIRENILEFVNMHNHSFDDVAFQCDSDCVKFLKDNGLHRAGAGDAYLAFRSRGVGKQ</sequence>
<dbReference type="Proteomes" id="UP000000758">
    <property type="component" value="Chromosome"/>
</dbReference>
<accession>A0RU70</accession>
<gene>
    <name evidence="1" type="ordered locus">CENSYa_0245</name>
</gene>
<organism evidence="1 2">
    <name type="scientific">Cenarchaeum symbiosum (strain A)</name>
    <dbReference type="NCBI Taxonomy" id="414004"/>
    <lineage>
        <taxon>Archaea</taxon>
        <taxon>Nitrososphaerota</taxon>
        <taxon>Candidatus Cenarchaeales</taxon>
        <taxon>Candidatus Cenarchaeaceae</taxon>
        <taxon>Candidatus Cenarchaeum</taxon>
    </lineage>
</organism>
<dbReference type="AlphaFoldDB" id="A0RU70"/>
<dbReference type="KEGG" id="csy:CENSYa_0245"/>
<protein>
    <submittedName>
        <fullName evidence="1">Uncharacterized protein</fullName>
    </submittedName>
</protein>
<reference evidence="1 2" key="1">
    <citation type="journal article" date="2006" name="Proc. Natl. Acad. Sci. U.S.A.">
        <title>Genomic analysis of the uncultivated marine crenarchaeote Cenarchaeum symbiosum.</title>
        <authorList>
            <person name="Hallam S.J."/>
            <person name="Konstantinidis K.T."/>
            <person name="Putnam N."/>
            <person name="Schleper C."/>
            <person name="Watanabe Y."/>
            <person name="Sugahara J."/>
            <person name="Preston C."/>
            <person name="de la Torre J."/>
            <person name="Richardson P.M."/>
            <person name="DeLong E.F."/>
        </authorList>
    </citation>
    <scope>NUCLEOTIDE SEQUENCE [LARGE SCALE GENOMIC DNA]</scope>
    <source>
        <strain evidence="2">A</strain>
    </source>
</reference>
<name>A0RU70_CENSY</name>
<dbReference type="EMBL" id="DP000238">
    <property type="protein sequence ID" value="ABK76887.1"/>
    <property type="molecule type" value="Genomic_DNA"/>
</dbReference>
<evidence type="ECO:0000313" key="1">
    <source>
        <dbReference type="EMBL" id="ABK76887.1"/>
    </source>
</evidence>
<dbReference type="EnsemblBacteria" id="ABK76887">
    <property type="protein sequence ID" value="ABK76887"/>
    <property type="gene ID" value="CENSYa_0245"/>
</dbReference>
<proteinExistence type="predicted"/>